<evidence type="ECO:0000313" key="4">
    <source>
        <dbReference type="Proteomes" id="UP000006844"/>
    </source>
</evidence>
<dbReference type="InterPro" id="IPR017946">
    <property type="entry name" value="PLC-like_Pdiesterase_TIM-brl"/>
</dbReference>
<reference evidence="3 4" key="1">
    <citation type="journal article" date="2012" name="Stand. Genomic Sci.">
        <title>Complete genome sequence of Terriglobus saanensis type strain SP1PR4(T), an Acidobacteria from tundra soil.</title>
        <authorList>
            <person name="Rawat S.R."/>
            <person name="Mannisto M.K."/>
            <person name="Starovoytov V."/>
            <person name="Goodwin L."/>
            <person name="Nolan M."/>
            <person name="Hauser L."/>
            <person name="Land M."/>
            <person name="Davenport K.W."/>
            <person name="Woyke T."/>
            <person name="Haggblom M.M."/>
        </authorList>
    </citation>
    <scope>NUCLEOTIDE SEQUENCE</scope>
    <source>
        <strain evidence="4">ATCC BAA-1853 / DSM 23119 / SP1PR4</strain>
    </source>
</reference>
<evidence type="ECO:0000313" key="3">
    <source>
        <dbReference type="EMBL" id="ADV84387.1"/>
    </source>
</evidence>
<dbReference type="InterPro" id="IPR030395">
    <property type="entry name" value="GP_PDE_dom"/>
</dbReference>
<dbReference type="eggNOG" id="COG0584">
    <property type="taxonomic scope" value="Bacteria"/>
</dbReference>
<dbReference type="OrthoDB" id="384721at2"/>
<feature type="domain" description="GP-PDE" evidence="2">
    <location>
        <begin position="41"/>
        <end position="271"/>
    </location>
</feature>
<feature type="signal peptide" evidence="1">
    <location>
        <begin position="1"/>
        <end position="21"/>
    </location>
</feature>
<sequence length="279" mass="30508">MFKLSVRLLLGTALVGNAAFAQTTSTSYVPATALAAGPGKIVAISHRGEHLHHPENTMPAFQAAIDAGADYFELDVRTTSDGKFVIMHDSTLDRTTNGTGEVHKHTFDEIRALDAGAKFSPAFANTKVPTLDEALALAYGKINVYVDTKSADPQQLVDTIVQHDMQDHVVIYGNPFFLYDVHKIRPTLRVMPEAISPDICKYLDRAMQLQVIAFDANDFKDATIDVAKQAHAQIFVDRLGNADTPEAWQKAIDQGANGIQTNLPAELAAYLREHKLATH</sequence>
<protein>
    <submittedName>
        <fullName evidence="3">Glycerophosphoryl diester phosphodiesterase</fullName>
    </submittedName>
</protein>
<dbReference type="HOGENOM" id="CLU_030006_9_1_0"/>
<feature type="chain" id="PRO_5003228944" evidence="1">
    <location>
        <begin position="22"/>
        <end position="279"/>
    </location>
</feature>
<organism evidence="3 4">
    <name type="scientific">Terriglobus saanensis (strain ATCC BAA-1853 / DSM 23119 / SP1PR4)</name>
    <dbReference type="NCBI Taxonomy" id="401053"/>
    <lineage>
        <taxon>Bacteria</taxon>
        <taxon>Pseudomonadati</taxon>
        <taxon>Acidobacteriota</taxon>
        <taxon>Terriglobia</taxon>
        <taxon>Terriglobales</taxon>
        <taxon>Acidobacteriaceae</taxon>
        <taxon>Terriglobus</taxon>
    </lineage>
</organism>
<dbReference type="PANTHER" id="PTHR46211:SF14">
    <property type="entry name" value="GLYCEROPHOSPHODIESTER PHOSPHODIESTERASE"/>
    <property type="match status" value="1"/>
</dbReference>
<evidence type="ECO:0000256" key="1">
    <source>
        <dbReference type="SAM" id="SignalP"/>
    </source>
</evidence>
<dbReference type="Proteomes" id="UP000006844">
    <property type="component" value="Chromosome"/>
</dbReference>
<accession>E8UZP4</accession>
<dbReference type="PROSITE" id="PS51704">
    <property type="entry name" value="GP_PDE"/>
    <property type="match status" value="1"/>
</dbReference>
<dbReference type="AlphaFoldDB" id="E8UZP4"/>
<gene>
    <name evidence="3" type="ordered locus">AciPR4_3634</name>
</gene>
<dbReference type="Gene3D" id="3.20.20.190">
    <property type="entry name" value="Phosphatidylinositol (PI) phosphodiesterase"/>
    <property type="match status" value="1"/>
</dbReference>
<dbReference type="KEGG" id="tsa:AciPR4_3634"/>
<proteinExistence type="predicted"/>
<dbReference type="EMBL" id="CP002467">
    <property type="protein sequence ID" value="ADV84387.1"/>
    <property type="molecule type" value="Genomic_DNA"/>
</dbReference>
<keyword evidence="4" id="KW-1185">Reference proteome</keyword>
<keyword evidence="1" id="KW-0732">Signal</keyword>
<dbReference type="GO" id="GO:0008081">
    <property type="term" value="F:phosphoric diester hydrolase activity"/>
    <property type="evidence" value="ECO:0007669"/>
    <property type="project" value="InterPro"/>
</dbReference>
<dbReference type="Pfam" id="PF03009">
    <property type="entry name" value="GDPD"/>
    <property type="match status" value="1"/>
</dbReference>
<name>E8UZP4_TERSS</name>
<dbReference type="GO" id="GO:0006629">
    <property type="term" value="P:lipid metabolic process"/>
    <property type="evidence" value="ECO:0007669"/>
    <property type="project" value="InterPro"/>
</dbReference>
<dbReference type="SUPFAM" id="SSF51695">
    <property type="entry name" value="PLC-like phosphodiesterases"/>
    <property type="match status" value="1"/>
</dbReference>
<dbReference type="RefSeq" id="WP_013570117.1">
    <property type="nucleotide sequence ID" value="NC_014963.1"/>
</dbReference>
<evidence type="ECO:0000259" key="2">
    <source>
        <dbReference type="PROSITE" id="PS51704"/>
    </source>
</evidence>
<dbReference type="STRING" id="401053.AciPR4_3634"/>
<dbReference type="PANTHER" id="PTHR46211">
    <property type="entry name" value="GLYCEROPHOSPHORYL DIESTER PHOSPHODIESTERASE"/>
    <property type="match status" value="1"/>
</dbReference>
<dbReference type="CDD" id="cd08566">
    <property type="entry name" value="GDPD_AtGDE_like"/>
    <property type="match status" value="1"/>
</dbReference>